<dbReference type="Proteomes" id="UP000245765">
    <property type="component" value="Unassembled WGS sequence"/>
</dbReference>
<feature type="chain" id="PRO_5016463554" evidence="1">
    <location>
        <begin position="26"/>
        <end position="157"/>
    </location>
</feature>
<sequence>MPGRRSLIALGACLLAPAVPRAARAEAPTQIQVWRDPDCGCCHLWIPHLQAAGFTVQDNRVRALAGWRRMLGVPSDLLSCHVARVGGFAIEGHVPPLAIRRLLAERPEGVRGLAVPGMPVGSPGMEVPGREPDTYDVIAFGTGPHRAFMRFRGTEPV</sequence>
<comment type="caution">
    <text evidence="2">The sequence shown here is derived from an EMBL/GenBank/DDBJ whole genome shotgun (WGS) entry which is preliminary data.</text>
</comment>
<dbReference type="RefSeq" id="WP_109873758.1">
    <property type="nucleotide sequence ID" value="NZ_QGNA01000009.1"/>
</dbReference>
<evidence type="ECO:0000313" key="3">
    <source>
        <dbReference type="Proteomes" id="UP000245765"/>
    </source>
</evidence>
<evidence type="ECO:0000256" key="1">
    <source>
        <dbReference type="SAM" id="SignalP"/>
    </source>
</evidence>
<keyword evidence="3" id="KW-1185">Reference proteome</keyword>
<feature type="signal peptide" evidence="1">
    <location>
        <begin position="1"/>
        <end position="25"/>
    </location>
</feature>
<name>A0A317F992_9PROT</name>
<reference evidence="3" key="1">
    <citation type="submission" date="2018-05" db="EMBL/GenBank/DDBJ databases">
        <authorList>
            <person name="Du Z."/>
            <person name="Wang X."/>
        </authorList>
    </citation>
    <scope>NUCLEOTIDE SEQUENCE [LARGE SCALE GENOMIC DNA]</scope>
    <source>
        <strain evidence="3">CQN31</strain>
    </source>
</reference>
<dbReference type="AlphaFoldDB" id="A0A317F992"/>
<dbReference type="OrthoDB" id="14727at2"/>
<gene>
    <name evidence="2" type="ORF">DFH01_27470</name>
</gene>
<keyword evidence="1" id="KW-0732">Signal</keyword>
<protein>
    <submittedName>
        <fullName evidence="2">Metal-binding protein</fullName>
    </submittedName>
</protein>
<proteinExistence type="predicted"/>
<organism evidence="2 3">
    <name type="scientific">Falsiroseomonas bella</name>
    <dbReference type="NCBI Taxonomy" id="2184016"/>
    <lineage>
        <taxon>Bacteria</taxon>
        <taxon>Pseudomonadati</taxon>
        <taxon>Pseudomonadota</taxon>
        <taxon>Alphaproteobacteria</taxon>
        <taxon>Acetobacterales</taxon>
        <taxon>Roseomonadaceae</taxon>
        <taxon>Falsiroseomonas</taxon>
    </lineage>
</organism>
<dbReference type="EMBL" id="QGNA01000009">
    <property type="protein sequence ID" value="PWS34098.1"/>
    <property type="molecule type" value="Genomic_DNA"/>
</dbReference>
<evidence type="ECO:0000313" key="2">
    <source>
        <dbReference type="EMBL" id="PWS34098.1"/>
    </source>
</evidence>
<dbReference type="Pfam" id="PF04214">
    <property type="entry name" value="DUF411"/>
    <property type="match status" value="1"/>
</dbReference>
<accession>A0A317F992</accession>
<dbReference type="InterPro" id="IPR007332">
    <property type="entry name" value="DUF411"/>
</dbReference>